<evidence type="ECO:0000313" key="2">
    <source>
        <dbReference type="Proteomes" id="UP000023541"/>
    </source>
</evidence>
<dbReference type="AlphaFoldDB" id="A0A023BW18"/>
<name>A0A023BW18_9FLAO</name>
<proteinExistence type="predicted"/>
<reference evidence="1 2" key="1">
    <citation type="submission" date="2014-04" db="EMBL/GenBank/DDBJ databases">
        <title>Aquimarina sp. 22II-S11-z7 Genome Sequencing.</title>
        <authorList>
            <person name="Lai Q."/>
        </authorList>
    </citation>
    <scope>NUCLEOTIDE SEQUENCE [LARGE SCALE GENOMIC DNA]</scope>
    <source>
        <strain evidence="1 2">22II-S11-z7</strain>
    </source>
</reference>
<keyword evidence="2" id="KW-1185">Reference proteome</keyword>
<evidence type="ECO:0000313" key="1">
    <source>
        <dbReference type="EMBL" id="EZH74196.1"/>
    </source>
</evidence>
<protein>
    <submittedName>
        <fullName evidence="1">Uncharacterized protein</fullName>
    </submittedName>
</protein>
<dbReference type="EMBL" id="AQRA01000004">
    <property type="protein sequence ID" value="EZH74196.1"/>
    <property type="molecule type" value="Genomic_DNA"/>
</dbReference>
<accession>A0A023BW18</accession>
<dbReference type="Proteomes" id="UP000023541">
    <property type="component" value="Unassembled WGS sequence"/>
</dbReference>
<comment type="caution">
    <text evidence="1">The sequence shown here is derived from an EMBL/GenBank/DDBJ whole genome shotgun (WGS) entry which is preliminary data.</text>
</comment>
<gene>
    <name evidence="1" type="ORF">ATO12_15105</name>
</gene>
<sequence>MGQKDVPLDISVSNLGSDVSKLSVGCLILEVNFSNLETLLSKIDHSYPNFRQKDPTDDLKVPSPDVRGSIFKRV</sequence>
<organism evidence="1 2">
    <name type="scientific">Aquimarina atlantica</name>
    <dbReference type="NCBI Taxonomy" id="1317122"/>
    <lineage>
        <taxon>Bacteria</taxon>
        <taxon>Pseudomonadati</taxon>
        <taxon>Bacteroidota</taxon>
        <taxon>Flavobacteriia</taxon>
        <taxon>Flavobacteriales</taxon>
        <taxon>Flavobacteriaceae</taxon>
        <taxon>Aquimarina</taxon>
    </lineage>
</organism>